<gene>
    <name evidence="2" type="ORF">MONAX_5E038422</name>
</gene>
<sequence length="348" mass="35508">MWPNPGSPRAVTNGKAPGQLPAGGGGAAKSEAVLAPRPSRAAGGGHLYSGQSLWRSAVAAVGDTAAMLDSGKRLASAVSAARLPAEGSSGRQAPRDGAGGEKRSVRATEAGNSGRVKEAASLRWSQRSSGVPARDSRQFYVRPGSLTWGRPSPGDWTFTWELTSSRDGWDAVSGSLPSCTPCAAACGVRVGASGFPVPPAAGREGVPSAAGKLGPARPHCRRSPPEALSHCLPQPSCLSARSWCCVRGPAGPRTQGAPGTESSSSDGQPLFLIVTPPLLSLERTNFLTIESSSGVNKCSCAVSSLLHPCGCSFLIFGMWASPSPYPASACLSPLAGSPDSQGRLQVLQ</sequence>
<keyword evidence="3" id="KW-1185">Reference proteome</keyword>
<feature type="region of interest" description="Disordered" evidence="1">
    <location>
        <begin position="1"/>
        <end position="48"/>
    </location>
</feature>
<feature type="region of interest" description="Disordered" evidence="1">
    <location>
        <begin position="81"/>
        <end position="129"/>
    </location>
</feature>
<proteinExistence type="predicted"/>
<comment type="caution">
    <text evidence="2">The sequence shown here is derived from an EMBL/GenBank/DDBJ whole genome shotgun (WGS) entry which is preliminary data.</text>
</comment>
<organism evidence="2 3">
    <name type="scientific">Marmota monax</name>
    <name type="common">Woodchuck</name>
    <dbReference type="NCBI Taxonomy" id="9995"/>
    <lineage>
        <taxon>Eukaryota</taxon>
        <taxon>Metazoa</taxon>
        <taxon>Chordata</taxon>
        <taxon>Craniata</taxon>
        <taxon>Vertebrata</taxon>
        <taxon>Euteleostomi</taxon>
        <taxon>Mammalia</taxon>
        <taxon>Eutheria</taxon>
        <taxon>Euarchontoglires</taxon>
        <taxon>Glires</taxon>
        <taxon>Rodentia</taxon>
        <taxon>Sciuromorpha</taxon>
        <taxon>Sciuridae</taxon>
        <taxon>Xerinae</taxon>
        <taxon>Marmotini</taxon>
        <taxon>Marmota</taxon>
    </lineage>
</organism>
<evidence type="ECO:0000313" key="3">
    <source>
        <dbReference type="Proteomes" id="UP000335636"/>
    </source>
</evidence>
<dbReference type="Proteomes" id="UP000335636">
    <property type="component" value="Unassembled WGS sequence"/>
</dbReference>
<name>A0A5E4CK80_MARMO</name>
<evidence type="ECO:0000256" key="1">
    <source>
        <dbReference type="SAM" id="MobiDB-lite"/>
    </source>
</evidence>
<protein>
    <submittedName>
        <fullName evidence="2">Uncharacterized protein</fullName>
    </submittedName>
</protein>
<evidence type="ECO:0000313" key="2">
    <source>
        <dbReference type="EMBL" id="VTJ81302.1"/>
    </source>
</evidence>
<accession>A0A5E4CK80</accession>
<reference evidence="2" key="1">
    <citation type="submission" date="2019-04" db="EMBL/GenBank/DDBJ databases">
        <authorList>
            <person name="Alioto T."/>
            <person name="Alioto T."/>
        </authorList>
    </citation>
    <scope>NUCLEOTIDE SEQUENCE [LARGE SCALE GENOMIC DNA]</scope>
</reference>
<dbReference type="EMBL" id="CABDUW010001412">
    <property type="protein sequence ID" value="VTJ81302.1"/>
    <property type="molecule type" value="Genomic_DNA"/>
</dbReference>
<dbReference type="AlphaFoldDB" id="A0A5E4CK80"/>